<organism evidence="2 3">
    <name type="scientific">Psychrobacter pasteurii</name>
    <dbReference type="NCBI Taxonomy" id="1945520"/>
    <lineage>
        <taxon>Bacteria</taxon>
        <taxon>Pseudomonadati</taxon>
        <taxon>Pseudomonadota</taxon>
        <taxon>Gammaproteobacteria</taxon>
        <taxon>Moraxellales</taxon>
        <taxon>Moraxellaceae</taxon>
        <taxon>Psychrobacter</taxon>
    </lineage>
</organism>
<dbReference type="InterPro" id="IPR010980">
    <property type="entry name" value="Cyt_c/b562"/>
</dbReference>
<dbReference type="PROSITE" id="PS51009">
    <property type="entry name" value="CYTCII"/>
    <property type="match status" value="1"/>
</dbReference>
<reference evidence="3" key="1">
    <citation type="submission" date="2017-02" db="EMBL/GenBank/DDBJ databases">
        <authorList>
            <person name="Mornico D."/>
        </authorList>
    </citation>
    <scope>NUCLEOTIDE SEQUENCE [LARGE SCALE GENOMIC DNA]</scope>
</reference>
<dbReference type="PROSITE" id="PS51257">
    <property type="entry name" value="PROKAR_LIPOPROTEIN"/>
    <property type="match status" value="1"/>
</dbReference>
<protein>
    <submittedName>
        <fullName evidence="2">Cytochrome c</fullName>
    </submittedName>
</protein>
<dbReference type="GO" id="GO:0020037">
    <property type="term" value="F:heme binding"/>
    <property type="evidence" value="ECO:0007669"/>
    <property type="project" value="InterPro"/>
</dbReference>
<accession>A0A1R4EE15</accession>
<feature type="signal peptide" evidence="1">
    <location>
        <begin position="1"/>
        <end position="19"/>
    </location>
</feature>
<evidence type="ECO:0000256" key="1">
    <source>
        <dbReference type="SAM" id="SignalP"/>
    </source>
</evidence>
<dbReference type="SUPFAM" id="SSF47175">
    <property type="entry name" value="Cytochromes"/>
    <property type="match status" value="1"/>
</dbReference>
<feature type="chain" id="PRO_5012593819" evidence="1">
    <location>
        <begin position="20"/>
        <end position="149"/>
    </location>
</feature>
<evidence type="ECO:0000313" key="2">
    <source>
        <dbReference type="EMBL" id="SJM36720.1"/>
    </source>
</evidence>
<dbReference type="GO" id="GO:0009055">
    <property type="term" value="F:electron transfer activity"/>
    <property type="evidence" value="ECO:0007669"/>
    <property type="project" value="InterPro"/>
</dbReference>
<dbReference type="Pfam" id="PF01322">
    <property type="entry name" value="Cytochrom_C_2"/>
    <property type="match status" value="1"/>
</dbReference>
<dbReference type="GO" id="GO:0005506">
    <property type="term" value="F:iron ion binding"/>
    <property type="evidence" value="ECO:0007669"/>
    <property type="project" value="InterPro"/>
</dbReference>
<evidence type="ECO:0000313" key="3">
    <source>
        <dbReference type="Proteomes" id="UP000188169"/>
    </source>
</evidence>
<proteinExistence type="predicted"/>
<dbReference type="OrthoDB" id="5520910at2"/>
<name>A0A1R4EE15_9GAMM</name>
<dbReference type="RefSeq" id="WP_077448123.1">
    <property type="nucleotide sequence ID" value="NZ_FUGD01000059.1"/>
</dbReference>
<dbReference type="InterPro" id="IPR002321">
    <property type="entry name" value="Cyt_c_II"/>
</dbReference>
<dbReference type="AlphaFoldDB" id="A0A1R4EE15"/>
<dbReference type="Gene3D" id="1.20.120.10">
    <property type="entry name" value="Cytochrome c/b562"/>
    <property type="match status" value="1"/>
</dbReference>
<keyword evidence="3" id="KW-1185">Reference proteome</keyword>
<dbReference type="STRING" id="1945520.A1019T_00683"/>
<dbReference type="Proteomes" id="UP000188169">
    <property type="component" value="Unassembled WGS sequence"/>
</dbReference>
<keyword evidence="1" id="KW-0732">Signal</keyword>
<sequence>MKIKSLLLTAALPLTLTLAACSGGTNPDVSARQDAMKDWKDAMGVMGGMAEAPDTFDLAKFQENAQFVAETADKPWGHFTDQNEMGGATEAVWTNADGFKTQAENFQQAAAELNTTAQNATTLEEVLPALKPVGDGCQSCHEDFKQPKS</sequence>
<dbReference type="EMBL" id="FUGD01000059">
    <property type="protein sequence ID" value="SJM36720.1"/>
    <property type="molecule type" value="Genomic_DNA"/>
</dbReference>
<gene>
    <name evidence="2" type="ORF">A1019T_00683</name>
</gene>
<dbReference type="GO" id="GO:0022900">
    <property type="term" value="P:electron transport chain"/>
    <property type="evidence" value="ECO:0007669"/>
    <property type="project" value="InterPro"/>
</dbReference>